<proteinExistence type="predicted"/>
<sequence length="160" mass="18432">MIERTKEKCHGMIIDIDGEHTAASQVVSQAHELSGTIPYMSERHLRSWVRKTPIELYLLDDMESAFWVMYIEYLQIAQDHEQMGSGWPTLQSLVSKDPDVVLEAKRSARATLGDTEEDYFFLGPFKDSFQCFWQCLKRQSDTAHEVVEHLWIAGRSSSGF</sequence>
<name>A0ACD2ZWR7_9AGAR</name>
<gene>
    <name evidence="1" type="ORF">BDN72DRAFT_966490</name>
</gene>
<evidence type="ECO:0000313" key="1">
    <source>
        <dbReference type="EMBL" id="TFK57812.1"/>
    </source>
</evidence>
<evidence type="ECO:0000313" key="2">
    <source>
        <dbReference type="Proteomes" id="UP000308600"/>
    </source>
</evidence>
<organism evidence="1 2">
    <name type="scientific">Pluteus cervinus</name>
    <dbReference type="NCBI Taxonomy" id="181527"/>
    <lineage>
        <taxon>Eukaryota</taxon>
        <taxon>Fungi</taxon>
        <taxon>Dikarya</taxon>
        <taxon>Basidiomycota</taxon>
        <taxon>Agaricomycotina</taxon>
        <taxon>Agaricomycetes</taxon>
        <taxon>Agaricomycetidae</taxon>
        <taxon>Agaricales</taxon>
        <taxon>Pluteineae</taxon>
        <taxon>Pluteaceae</taxon>
        <taxon>Pluteus</taxon>
    </lineage>
</organism>
<dbReference type="Proteomes" id="UP000308600">
    <property type="component" value="Unassembled WGS sequence"/>
</dbReference>
<keyword evidence="2" id="KW-1185">Reference proteome</keyword>
<accession>A0ACD2ZWR7</accession>
<protein>
    <submittedName>
        <fullName evidence="1">Uncharacterized protein</fullName>
    </submittedName>
</protein>
<dbReference type="EMBL" id="ML210028">
    <property type="protein sequence ID" value="TFK57812.1"/>
    <property type="molecule type" value="Genomic_DNA"/>
</dbReference>
<reference evidence="1 2" key="1">
    <citation type="journal article" date="2019" name="Nat. Ecol. Evol.">
        <title>Megaphylogeny resolves global patterns of mushroom evolution.</title>
        <authorList>
            <person name="Varga T."/>
            <person name="Krizsan K."/>
            <person name="Foldi C."/>
            <person name="Dima B."/>
            <person name="Sanchez-Garcia M."/>
            <person name="Sanchez-Ramirez S."/>
            <person name="Szollosi G.J."/>
            <person name="Szarkandi J.G."/>
            <person name="Papp V."/>
            <person name="Albert L."/>
            <person name="Andreopoulos W."/>
            <person name="Angelini C."/>
            <person name="Antonin V."/>
            <person name="Barry K.W."/>
            <person name="Bougher N.L."/>
            <person name="Buchanan P."/>
            <person name="Buyck B."/>
            <person name="Bense V."/>
            <person name="Catcheside P."/>
            <person name="Chovatia M."/>
            <person name="Cooper J."/>
            <person name="Damon W."/>
            <person name="Desjardin D."/>
            <person name="Finy P."/>
            <person name="Geml J."/>
            <person name="Haridas S."/>
            <person name="Hughes K."/>
            <person name="Justo A."/>
            <person name="Karasinski D."/>
            <person name="Kautmanova I."/>
            <person name="Kiss B."/>
            <person name="Kocsube S."/>
            <person name="Kotiranta H."/>
            <person name="LaButti K.M."/>
            <person name="Lechner B.E."/>
            <person name="Liimatainen K."/>
            <person name="Lipzen A."/>
            <person name="Lukacs Z."/>
            <person name="Mihaltcheva S."/>
            <person name="Morgado L.N."/>
            <person name="Niskanen T."/>
            <person name="Noordeloos M.E."/>
            <person name="Ohm R.A."/>
            <person name="Ortiz-Santana B."/>
            <person name="Ovrebo C."/>
            <person name="Racz N."/>
            <person name="Riley R."/>
            <person name="Savchenko A."/>
            <person name="Shiryaev A."/>
            <person name="Soop K."/>
            <person name="Spirin V."/>
            <person name="Szebenyi C."/>
            <person name="Tomsovsky M."/>
            <person name="Tulloss R.E."/>
            <person name="Uehling J."/>
            <person name="Grigoriev I.V."/>
            <person name="Vagvolgyi C."/>
            <person name="Papp T."/>
            <person name="Martin F.M."/>
            <person name="Miettinen O."/>
            <person name="Hibbett D.S."/>
            <person name="Nagy L.G."/>
        </authorList>
    </citation>
    <scope>NUCLEOTIDE SEQUENCE [LARGE SCALE GENOMIC DNA]</scope>
    <source>
        <strain evidence="1 2">NL-1719</strain>
    </source>
</reference>